<dbReference type="Gene3D" id="3.30.70.2890">
    <property type="entry name" value="XS domain"/>
    <property type="match status" value="1"/>
</dbReference>
<evidence type="ECO:0000259" key="1">
    <source>
        <dbReference type="Pfam" id="PF03468"/>
    </source>
</evidence>
<dbReference type="Pfam" id="PF03468">
    <property type="entry name" value="XS"/>
    <property type="match status" value="1"/>
</dbReference>
<dbReference type="InterPro" id="IPR038588">
    <property type="entry name" value="XS_domain_sf"/>
</dbReference>
<dbReference type="AlphaFoldDB" id="A0A6N2LIK8"/>
<dbReference type="EMBL" id="CAADRP010001537">
    <property type="protein sequence ID" value="VFU39939.1"/>
    <property type="molecule type" value="Genomic_DNA"/>
</dbReference>
<accession>A0A6N2LIK8</accession>
<reference evidence="2" key="1">
    <citation type="submission" date="2019-03" db="EMBL/GenBank/DDBJ databases">
        <authorList>
            <person name="Mank J."/>
            <person name="Almeida P."/>
        </authorList>
    </citation>
    <scope>NUCLEOTIDE SEQUENCE</scope>
    <source>
        <strain evidence="2">78183</strain>
    </source>
</reference>
<name>A0A6N2LIK8_SALVM</name>
<feature type="domain" description="XS" evidence="1">
    <location>
        <begin position="30"/>
        <end position="69"/>
    </location>
</feature>
<protein>
    <recommendedName>
        <fullName evidence="1">XS domain-containing protein</fullName>
    </recommendedName>
</protein>
<organism evidence="2">
    <name type="scientific">Salix viminalis</name>
    <name type="common">Common osier</name>
    <name type="synonym">Basket willow</name>
    <dbReference type="NCBI Taxonomy" id="40686"/>
    <lineage>
        <taxon>Eukaryota</taxon>
        <taxon>Viridiplantae</taxon>
        <taxon>Streptophyta</taxon>
        <taxon>Embryophyta</taxon>
        <taxon>Tracheophyta</taxon>
        <taxon>Spermatophyta</taxon>
        <taxon>Magnoliopsida</taxon>
        <taxon>eudicotyledons</taxon>
        <taxon>Gunneridae</taxon>
        <taxon>Pentapetalae</taxon>
        <taxon>rosids</taxon>
        <taxon>fabids</taxon>
        <taxon>Malpighiales</taxon>
        <taxon>Salicaceae</taxon>
        <taxon>Saliceae</taxon>
        <taxon>Salix</taxon>
    </lineage>
</organism>
<dbReference type="InterPro" id="IPR005380">
    <property type="entry name" value="XS_domain"/>
</dbReference>
<sequence>MFGGIFMWRIARSPLPRLNLLLYVDSDKERLFVWPWTGVVANIRTQVKDGRRESGSKLRHELATKGFDHLRNNGV</sequence>
<gene>
    <name evidence="2" type="ORF">SVIM_LOCUS225528</name>
</gene>
<evidence type="ECO:0000313" key="2">
    <source>
        <dbReference type="EMBL" id="VFU39939.1"/>
    </source>
</evidence>
<proteinExistence type="predicted"/>
<dbReference type="GO" id="GO:0031047">
    <property type="term" value="P:regulatory ncRNA-mediated gene silencing"/>
    <property type="evidence" value="ECO:0007669"/>
    <property type="project" value="InterPro"/>
</dbReference>